<feature type="compositionally biased region" description="Basic and acidic residues" evidence="1">
    <location>
        <begin position="1"/>
        <end position="11"/>
    </location>
</feature>
<dbReference type="EMBL" id="HG994586">
    <property type="protein sequence ID" value="CAF2991702.1"/>
    <property type="molecule type" value="Genomic_DNA"/>
</dbReference>
<feature type="region of interest" description="Disordered" evidence="1">
    <location>
        <begin position="1"/>
        <end position="27"/>
    </location>
</feature>
<name>A0A7R8HBQ6_LEPSM</name>
<accession>A0A7R8HBQ6</accession>
<organism evidence="2 3">
    <name type="scientific">Lepeophtheirus salmonis</name>
    <name type="common">Salmon louse</name>
    <name type="synonym">Caligus salmonis</name>
    <dbReference type="NCBI Taxonomy" id="72036"/>
    <lineage>
        <taxon>Eukaryota</taxon>
        <taxon>Metazoa</taxon>
        <taxon>Ecdysozoa</taxon>
        <taxon>Arthropoda</taxon>
        <taxon>Crustacea</taxon>
        <taxon>Multicrustacea</taxon>
        <taxon>Hexanauplia</taxon>
        <taxon>Copepoda</taxon>
        <taxon>Siphonostomatoida</taxon>
        <taxon>Caligidae</taxon>
        <taxon>Lepeophtheirus</taxon>
    </lineage>
</organism>
<sequence>MHNEDDDRPSDMSDVSSSSGTESFKPGDVVWTRHGRIWYPPKVLTQTEVPHQLMSQDHSPQSLGLSYKVFVDHFTESNMDVKANLVSIVKSFVPNPFIGQENIDTIREGQLCGT</sequence>
<evidence type="ECO:0000313" key="2">
    <source>
        <dbReference type="EMBL" id="CAF2991702.1"/>
    </source>
</evidence>
<dbReference type="Proteomes" id="UP000675881">
    <property type="component" value="Chromosome 7"/>
</dbReference>
<dbReference type="AlphaFoldDB" id="A0A7R8HBQ6"/>
<protein>
    <submittedName>
        <fullName evidence="2">(salmon louse) hypothetical protein</fullName>
    </submittedName>
</protein>
<keyword evidence="3" id="KW-1185">Reference proteome</keyword>
<evidence type="ECO:0000256" key="1">
    <source>
        <dbReference type="SAM" id="MobiDB-lite"/>
    </source>
</evidence>
<feature type="compositionally biased region" description="Low complexity" evidence="1">
    <location>
        <begin position="12"/>
        <end position="23"/>
    </location>
</feature>
<proteinExistence type="predicted"/>
<gene>
    <name evidence="2" type="ORF">LSAA_13395</name>
</gene>
<evidence type="ECO:0000313" key="3">
    <source>
        <dbReference type="Proteomes" id="UP000675881"/>
    </source>
</evidence>
<reference evidence="2" key="1">
    <citation type="submission" date="2021-02" db="EMBL/GenBank/DDBJ databases">
        <authorList>
            <person name="Bekaert M."/>
        </authorList>
    </citation>
    <scope>NUCLEOTIDE SEQUENCE</scope>
    <source>
        <strain evidence="2">IoA-00</strain>
    </source>
</reference>